<evidence type="ECO:0000313" key="3">
    <source>
        <dbReference type="Proteomes" id="UP000677803"/>
    </source>
</evidence>
<dbReference type="EMBL" id="CAJRST010011113">
    <property type="protein sequence ID" value="CAG5927596.1"/>
    <property type="molecule type" value="Genomic_DNA"/>
</dbReference>
<accession>A0A8S4B0Q7</accession>
<protein>
    <submittedName>
        <fullName evidence="2">(Atlantic silverside) hypothetical protein</fullName>
    </submittedName>
</protein>
<gene>
    <name evidence="2" type="ORF">MMEN_LOCUS11419</name>
</gene>
<dbReference type="Proteomes" id="UP000677803">
    <property type="component" value="Unassembled WGS sequence"/>
</dbReference>
<feature type="region of interest" description="Disordered" evidence="1">
    <location>
        <begin position="1"/>
        <end position="27"/>
    </location>
</feature>
<sequence>MPCGVPLLSGRDLQGGGGGPVQSRGLTARAADVRGPSVGCPDDRMDSLFTSTREGDTLMAPPCGVEE</sequence>
<dbReference type="AlphaFoldDB" id="A0A8S4B0Q7"/>
<name>A0A8S4B0Q7_9TELE</name>
<organism evidence="2 3">
    <name type="scientific">Menidia menidia</name>
    <name type="common">Atlantic silverside</name>
    <dbReference type="NCBI Taxonomy" id="238744"/>
    <lineage>
        <taxon>Eukaryota</taxon>
        <taxon>Metazoa</taxon>
        <taxon>Chordata</taxon>
        <taxon>Craniata</taxon>
        <taxon>Vertebrata</taxon>
        <taxon>Euteleostomi</taxon>
        <taxon>Actinopterygii</taxon>
        <taxon>Neopterygii</taxon>
        <taxon>Teleostei</taxon>
        <taxon>Neoteleostei</taxon>
        <taxon>Acanthomorphata</taxon>
        <taxon>Ovalentaria</taxon>
        <taxon>Atherinomorphae</taxon>
        <taxon>Atheriniformes</taxon>
        <taxon>Atherinopsidae</taxon>
        <taxon>Menidiinae</taxon>
        <taxon>Menidia</taxon>
    </lineage>
</organism>
<comment type="caution">
    <text evidence="2">The sequence shown here is derived from an EMBL/GenBank/DDBJ whole genome shotgun (WGS) entry which is preliminary data.</text>
</comment>
<reference evidence="2" key="1">
    <citation type="submission" date="2021-05" db="EMBL/GenBank/DDBJ databases">
        <authorList>
            <person name="Tigano A."/>
        </authorList>
    </citation>
    <scope>NUCLEOTIDE SEQUENCE</scope>
</reference>
<evidence type="ECO:0000313" key="2">
    <source>
        <dbReference type="EMBL" id="CAG5927596.1"/>
    </source>
</evidence>
<proteinExistence type="predicted"/>
<evidence type="ECO:0000256" key="1">
    <source>
        <dbReference type="SAM" id="MobiDB-lite"/>
    </source>
</evidence>
<keyword evidence="3" id="KW-1185">Reference proteome</keyword>